<dbReference type="AlphaFoldDB" id="A0A402A3D6"/>
<evidence type="ECO:0000256" key="1">
    <source>
        <dbReference type="SAM" id="MobiDB-lite"/>
    </source>
</evidence>
<name>A0A402A3D6_9CHLR</name>
<proteinExistence type="predicted"/>
<feature type="compositionally biased region" description="Polar residues" evidence="1">
    <location>
        <begin position="1"/>
        <end position="19"/>
    </location>
</feature>
<dbReference type="EMBL" id="BIFR01000001">
    <property type="protein sequence ID" value="GCE13555.1"/>
    <property type="molecule type" value="Genomic_DNA"/>
</dbReference>
<sequence length="98" mass="11188">MAYNSQSEQPVQQSITQDQLRARQEGQPENLATGYSDLTPDFPQWPTSQPGPNFYAPPPGEMPVNSIRSEQMVELDYDQTTGKSEFFYPERSLSEQDR</sequence>
<feature type="region of interest" description="Disordered" evidence="1">
    <location>
        <begin position="79"/>
        <end position="98"/>
    </location>
</feature>
<feature type="region of interest" description="Disordered" evidence="1">
    <location>
        <begin position="1"/>
        <end position="66"/>
    </location>
</feature>
<gene>
    <name evidence="2" type="ORF">KTT_34140</name>
</gene>
<evidence type="ECO:0000313" key="3">
    <source>
        <dbReference type="Proteomes" id="UP000287352"/>
    </source>
</evidence>
<dbReference type="OrthoDB" id="167003at2"/>
<accession>A0A402A3D6</accession>
<dbReference type="Proteomes" id="UP000287352">
    <property type="component" value="Unassembled WGS sequence"/>
</dbReference>
<organism evidence="2 3">
    <name type="scientific">Tengunoibacter tsumagoiensis</name>
    <dbReference type="NCBI Taxonomy" id="2014871"/>
    <lineage>
        <taxon>Bacteria</taxon>
        <taxon>Bacillati</taxon>
        <taxon>Chloroflexota</taxon>
        <taxon>Ktedonobacteria</taxon>
        <taxon>Ktedonobacterales</taxon>
        <taxon>Dictyobacteraceae</taxon>
        <taxon>Tengunoibacter</taxon>
    </lineage>
</organism>
<evidence type="ECO:0000313" key="2">
    <source>
        <dbReference type="EMBL" id="GCE13555.1"/>
    </source>
</evidence>
<comment type="caution">
    <text evidence="2">The sequence shown here is derived from an EMBL/GenBank/DDBJ whole genome shotgun (WGS) entry which is preliminary data.</text>
</comment>
<dbReference type="RefSeq" id="WP_126581070.1">
    <property type="nucleotide sequence ID" value="NZ_BIFR01000001.1"/>
</dbReference>
<reference evidence="3" key="1">
    <citation type="submission" date="2018-12" db="EMBL/GenBank/DDBJ databases">
        <title>Tengunoibacter tsumagoiensis gen. nov., sp. nov., Dictyobacter kobayashii sp. nov., D. alpinus sp. nov., and D. joshuensis sp. nov. and description of Dictyobacteraceae fam. nov. within the order Ktedonobacterales isolated from Tengu-no-mugimeshi.</title>
        <authorList>
            <person name="Wang C.M."/>
            <person name="Zheng Y."/>
            <person name="Sakai Y."/>
            <person name="Toyoda A."/>
            <person name="Minakuchi Y."/>
            <person name="Abe K."/>
            <person name="Yokota A."/>
            <person name="Yabe S."/>
        </authorList>
    </citation>
    <scope>NUCLEOTIDE SEQUENCE [LARGE SCALE GENOMIC DNA]</scope>
    <source>
        <strain evidence="3">Uno3</strain>
    </source>
</reference>
<protein>
    <submittedName>
        <fullName evidence="2">Uncharacterized protein</fullName>
    </submittedName>
</protein>
<keyword evidence="3" id="KW-1185">Reference proteome</keyword>